<keyword evidence="1" id="KW-0175">Coiled coil</keyword>
<reference evidence="3" key="1">
    <citation type="submission" date="2021-06" db="EMBL/GenBank/DDBJ databases">
        <authorList>
            <person name="Kallberg Y."/>
            <person name="Tangrot J."/>
            <person name="Rosling A."/>
        </authorList>
    </citation>
    <scope>NUCLEOTIDE SEQUENCE</scope>
    <source>
        <strain evidence="3">CL551</strain>
    </source>
</reference>
<feature type="coiled-coil region" evidence="1">
    <location>
        <begin position="17"/>
        <end position="47"/>
    </location>
</feature>
<keyword evidence="4" id="KW-1185">Reference proteome</keyword>
<organism evidence="3 4">
    <name type="scientific">Acaulospora morrowiae</name>
    <dbReference type="NCBI Taxonomy" id="94023"/>
    <lineage>
        <taxon>Eukaryota</taxon>
        <taxon>Fungi</taxon>
        <taxon>Fungi incertae sedis</taxon>
        <taxon>Mucoromycota</taxon>
        <taxon>Glomeromycotina</taxon>
        <taxon>Glomeromycetes</taxon>
        <taxon>Diversisporales</taxon>
        <taxon>Acaulosporaceae</taxon>
        <taxon>Acaulospora</taxon>
    </lineage>
</organism>
<gene>
    <name evidence="3" type="ORF">AMORRO_LOCUS9174</name>
</gene>
<evidence type="ECO:0000256" key="2">
    <source>
        <dbReference type="SAM" id="MobiDB-lite"/>
    </source>
</evidence>
<feature type="region of interest" description="Disordered" evidence="2">
    <location>
        <begin position="210"/>
        <end position="248"/>
    </location>
</feature>
<evidence type="ECO:0000313" key="4">
    <source>
        <dbReference type="Proteomes" id="UP000789342"/>
    </source>
</evidence>
<evidence type="ECO:0000313" key="3">
    <source>
        <dbReference type="EMBL" id="CAG8632988.1"/>
    </source>
</evidence>
<feature type="non-terminal residue" evidence="3">
    <location>
        <position position="371"/>
    </location>
</feature>
<protein>
    <submittedName>
        <fullName evidence="3">6592_t:CDS:1</fullName>
    </submittedName>
</protein>
<feature type="compositionally biased region" description="Basic and acidic residues" evidence="2">
    <location>
        <begin position="215"/>
        <end position="231"/>
    </location>
</feature>
<dbReference type="EMBL" id="CAJVPV010008628">
    <property type="protein sequence ID" value="CAG8632988.1"/>
    <property type="molecule type" value="Genomic_DNA"/>
</dbReference>
<dbReference type="Proteomes" id="UP000789342">
    <property type="component" value="Unassembled WGS sequence"/>
</dbReference>
<evidence type="ECO:0000256" key="1">
    <source>
        <dbReference type="SAM" id="Coils"/>
    </source>
</evidence>
<accession>A0A9N9GVL0</accession>
<dbReference type="AlphaFoldDB" id="A0A9N9GVL0"/>
<comment type="caution">
    <text evidence="3">The sequence shown here is derived from an EMBL/GenBank/DDBJ whole genome shotgun (WGS) entry which is preliminary data.</text>
</comment>
<proteinExistence type="predicted"/>
<sequence length="371" mass="43063">MSLYAQNSLRPSERRLLEPYLKEIEKLQNENANLRRNHHEIESHQEEIIKNQLKNLLMIKRSLSEKQEDFGNRVIKDQSIGGRVEESTQNSFRTAKQNILFSHNDDKPLITLQKSIDKIYGLIERASLNYGNLRMNIDEYMVTHSNEGKDDVEGLKDKIRKMNLQLVLCQKELEITKDVNQIAQDTSKFMLRIFPLNDFTSRLSTPSIPKFNVGDNRETNKEWQNSEHKTSTEVNEMDASISSDNSVDVGPEDYMEIDSKVQNPISMTKSKCPVTDEMKTIDENKVNDAIALDDLNASIKLPAESFISFPTRSSFSNDPVYLMINRTPRHAKSNEPTFYRKSVKNASPYQKYYACEWNKCKRFYLSKKELK</sequence>
<name>A0A9N9GVL0_9GLOM</name>